<reference evidence="3" key="1">
    <citation type="submission" date="2021-03" db="EMBL/GenBank/DDBJ databases">
        <title>Whole genome sequence of Streptomyces bomunensis MMS17-BM035.</title>
        <authorList>
            <person name="Lee J.H."/>
        </authorList>
    </citation>
    <scope>NUCLEOTIDE SEQUENCE</scope>
    <source>
        <strain evidence="3">MMS17-BM035</strain>
    </source>
</reference>
<gene>
    <name evidence="3" type="ORF">JFN87_03025</name>
</gene>
<dbReference type="RefSeq" id="WP_209338266.1">
    <property type="nucleotide sequence ID" value="NZ_JAGIQL010000006.1"/>
</dbReference>
<sequence>MSTDLPRLRRLLGGPDLAWLVDRVRRRLEAGQSLDSTVTRPGAGGAERAALGRLLGRAPRPGRSLSVPLAAVDTVLRDSGACTEGLAAAVVALTGPVTPRRDAAERLASAWQRAFAPLADTVSAHPQFTHWHAELHATGLVRRLARTPEEAAPILATLARLLPHLPVSPPRSLSAFAAEYAEGAHALDHGPLATLTLDAVRALTGAAPGSDAQSRRAAWAAAGLLLDELSSQVLTLNLPGDNHTATGRALSALGACAQPAVLTLRQLVRDPPRLCLPPIPAGQGGPRRGSTAYVCENPAVVLSAADGLGRDCAPLICLQGQPSTAALHLLRLCADAGWALRYHGDFDWGGLRIAGRLRAHVPWTPWRYTTADYLAALAGHPASAPLTGPAADSPWDPPLAEAVRAAGRRIEEELVLDHLLLDLGGHDPQDA</sequence>
<dbReference type="Pfam" id="PF11796">
    <property type="entry name" value="DUF3323"/>
    <property type="match status" value="1"/>
</dbReference>
<name>A0A940MB89_9ACTN</name>
<evidence type="ECO:0000259" key="2">
    <source>
        <dbReference type="Pfam" id="PF11796"/>
    </source>
</evidence>
<dbReference type="InterPro" id="IPR024465">
    <property type="entry name" value="DUF2399"/>
</dbReference>
<feature type="domain" description="DUF2399" evidence="1">
    <location>
        <begin position="285"/>
        <end position="423"/>
    </location>
</feature>
<dbReference type="NCBIfam" id="TIGR02679">
    <property type="entry name" value="TIGR02679 family protein"/>
    <property type="match status" value="1"/>
</dbReference>
<dbReference type="AlphaFoldDB" id="A0A940MB89"/>
<evidence type="ECO:0000313" key="3">
    <source>
        <dbReference type="EMBL" id="MBP0456477.1"/>
    </source>
</evidence>
<feature type="domain" description="Conserved hypothetical protein CHP02679 N terminus" evidence="2">
    <location>
        <begin position="36"/>
        <end position="239"/>
    </location>
</feature>
<accession>A0A940MB89</accession>
<dbReference type="InterPro" id="IPR024466">
    <property type="entry name" value="CHP02679_N"/>
</dbReference>
<proteinExistence type="predicted"/>
<dbReference type="InterPro" id="IPR013495">
    <property type="entry name" value="CHP02679"/>
</dbReference>
<comment type="caution">
    <text evidence="3">The sequence shown here is derived from an EMBL/GenBank/DDBJ whole genome shotgun (WGS) entry which is preliminary data.</text>
</comment>
<dbReference type="EMBL" id="JAGIQL010000006">
    <property type="protein sequence ID" value="MBP0456477.1"/>
    <property type="molecule type" value="Genomic_DNA"/>
</dbReference>
<protein>
    <submittedName>
        <fullName evidence="3">TIGR02679 family protein</fullName>
    </submittedName>
</protein>
<organism evidence="3 4">
    <name type="scientific">Streptomyces montanisoli</name>
    <dbReference type="NCBI Taxonomy" id="2798581"/>
    <lineage>
        <taxon>Bacteria</taxon>
        <taxon>Bacillati</taxon>
        <taxon>Actinomycetota</taxon>
        <taxon>Actinomycetes</taxon>
        <taxon>Kitasatosporales</taxon>
        <taxon>Streptomycetaceae</taxon>
        <taxon>Streptomyces</taxon>
    </lineage>
</organism>
<keyword evidence="4" id="KW-1185">Reference proteome</keyword>
<evidence type="ECO:0000259" key="1">
    <source>
        <dbReference type="Pfam" id="PF09664"/>
    </source>
</evidence>
<evidence type="ECO:0000313" key="4">
    <source>
        <dbReference type="Proteomes" id="UP000670475"/>
    </source>
</evidence>
<dbReference type="Proteomes" id="UP000670475">
    <property type="component" value="Unassembled WGS sequence"/>
</dbReference>
<dbReference type="Pfam" id="PF09664">
    <property type="entry name" value="DUF2399"/>
    <property type="match status" value="1"/>
</dbReference>